<keyword evidence="2" id="KW-0812">Transmembrane</keyword>
<feature type="transmembrane region" description="Helical" evidence="2">
    <location>
        <begin position="9"/>
        <end position="34"/>
    </location>
</feature>
<feature type="compositionally biased region" description="Basic and acidic residues" evidence="1">
    <location>
        <begin position="62"/>
        <end position="83"/>
    </location>
</feature>
<evidence type="ECO:0000313" key="3">
    <source>
        <dbReference type="EMBL" id="MQM72453.1"/>
    </source>
</evidence>
<keyword evidence="4" id="KW-1185">Reference proteome</keyword>
<accession>A0A6L5GQQ2</accession>
<evidence type="ECO:0000256" key="2">
    <source>
        <dbReference type="SAM" id="Phobius"/>
    </source>
</evidence>
<feature type="region of interest" description="Disordered" evidence="1">
    <location>
        <begin position="60"/>
        <end position="83"/>
    </location>
</feature>
<organism evidence="3 4">
    <name type="scientific">Candidatus Pseudoramibacter fermentans</name>
    <dbReference type="NCBI Taxonomy" id="2594427"/>
    <lineage>
        <taxon>Bacteria</taxon>
        <taxon>Bacillati</taxon>
        <taxon>Bacillota</taxon>
        <taxon>Clostridia</taxon>
        <taxon>Eubacteriales</taxon>
        <taxon>Eubacteriaceae</taxon>
        <taxon>Pseudoramibacter</taxon>
    </lineage>
</organism>
<reference evidence="3" key="1">
    <citation type="journal article" date="2020" name="Appl. Environ. Microbiol.">
        <title>Medium-Chain Fatty Acid Synthesis by 'Candidatus Weimeria bifida' gen. nov., sp. nov., and 'Candidatus Pseudoramibacter fermentans' sp. nov.</title>
        <authorList>
            <person name="Scarborough M.J."/>
            <person name="Myers K.S."/>
            <person name="Donohue T.J."/>
            <person name="Noguera D.R."/>
        </authorList>
    </citation>
    <scope>NUCLEOTIDE SEQUENCE</scope>
    <source>
        <strain evidence="3">EUB1.1</strain>
    </source>
</reference>
<dbReference type="EMBL" id="VOGB01000004">
    <property type="protein sequence ID" value="MQM72453.1"/>
    <property type="molecule type" value="Genomic_DNA"/>
</dbReference>
<name>A0A6L5GQQ2_9FIRM</name>
<comment type="caution">
    <text evidence="3">The sequence shown here is derived from an EMBL/GenBank/DDBJ whole genome shotgun (WGS) entry which is preliminary data.</text>
</comment>
<keyword evidence="2" id="KW-0472">Membrane</keyword>
<sequence>MNKEQRRRLLLIFGLILAAILVPLILGIVGIVLIRSTKVLTVLVVVLIAAAAVIAWRGGVGRSDRERGIRREEEKEKTDHNGR</sequence>
<dbReference type="AlphaFoldDB" id="A0A6L5GQQ2"/>
<evidence type="ECO:0000256" key="1">
    <source>
        <dbReference type="SAM" id="MobiDB-lite"/>
    </source>
</evidence>
<protein>
    <submittedName>
        <fullName evidence="3">Uncharacterized protein</fullName>
    </submittedName>
</protein>
<keyword evidence="2" id="KW-1133">Transmembrane helix</keyword>
<feature type="transmembrane region" description="Helical" evidence="2">
    <location>
        <begin position="40"/>
        <end position="60"/>
    </location>
</feature>
<dbReference type="Proteomes" id="UP000473648">
    <property type="component" value="Unassembled WGS sequence"/>
</dbReference>
<gene>
    <name evidence="3" type="ORF">FRC53_03295</name>
</gene>
<proteinExistence type="predicted"/>
<evidence type="ECO:0000313" key="4">
    <source>
        <dbReference type="Proteomes" id="UP000473648"/>
    </source>
</evidence>